<dbReference type="RefSeq" id="WP_200237171.1">
    <property type="nucleotide sequence ID" value="NZ_NRRY01000002.1"/>
</dbReference>
<evidence type="ECO:0000313" key="3">
    <source>
        <dbReference type="Proteomes" id="UP001138768"/>
    </source>
</evidence>
<dbReference type="Proteomes" id="UP001138768">
    <property type="component" value="Unassembled WGS sequence"/>
</dbReference>
<feature type="domain" description="HDOD" evidence="1">
    <location>
        <begin position="151"/>
        <end position="337"/>
    </location>
</feature>
<dbReference type="InterPro" id="IPR052340">
    <property type="entry name" value="RNase_Y/CdgJ"/>
</dbReference>
<organism evidence="2 3">
    <name type="scientific">Lamprobacter modestohalophilus</name>
    <dbReference type="NCBI Taxonomy" id="1064514"/>
    <lineage>
        <taxon>Bacteria</taxon>
        <taxon>Pseudomonadati</taxon>
        <taxon>Pseudomonadota</taxon>
        <taxon>Gammaproteobacteria</taxon>
        <taxon>Chromatiales</taxon>
        <taxon>Chromatiaceae</taxon>
        <taxon>Lamprobacter</taxon>
    </lineage>
</organism>
<proteinExistence type="predicted"/>
<dbReference type="EMBL" id="NRRY01000002">
    <property type="protein sequence ID" value="MBK1617114.1"/>
    <property type="molecule type" value="Genomic_DNA"/>
</dbReference>
<dbReference type="Pfam" id="PF08668">
    <property type="entry name" value="HDOD"/>
    <property type="match status" value="1"/>
</dbReference>
<reference evidence="2 3" key="1">
    <citation type="journal article" date="2020" name="Microorganisms">
        <title>Osmotic Adaptation and Compatible Solute Biosynthesis of Phototrophic Bacteria as Revealed from Genome Analyses.</title>
        <authorList>
            <person name="Imhoff J.F."/>
            <person name="Rahn T."/>
            <person name="Kunzel S."/>
            <person name="Keller A."/>
            <person name="Neulinger S.C."/>
        </authorList>
    </citation>
    <scope>NUCLEOTIDE SEQUENCE [LARGE SCALE GENOMIC DNA]</scope>
    <source>
        <strain evidence="2 3">DSM 25653</strain>
    </source>
</reference>
<dbReference type="PANTHER" id="PTHR33525">
    <property type="match status" value="1"/>
</dbReference>
<name>A0A9X1B2M8_9GAMM</name>
<dbReference type="PANTHER" id="PTHR33525:SF3">
    <property type="entry name" value="RIBONUCLEASE Y"/>
    <property type="match status" value="1"/>
</dbReference>
<dbReference type="PROSITE" id="PS51833">
    <property type="entry name" value="HDOD"/>
    <property type="match status" value="1"/>
</dbReference>
<evidence type="ECO:0000313" key="2">
    <source>
        <dbReference type="EMBL" id="MBK1617114.1"/>
    </source>
</evidence>
<comment type="caution">
    <text evidence="2">The sequence shown here is derived from an EMBL/GenBank/DDBJ whole genome shotgun (WGS) entry which is preliminary data.</text>
</comment>
<sequence length="410" mass="45416">MPKHPDIVELLAQLSLPSELSEIQLQQLADQCQLIPVEPNWRIYRRDLHALRLFLADGHALCRYDGVERQIDSCLGLSAPVELFEHAGSDDDLVLADTTCLLLRLPVYALEALEALEVDTALEVSDIELDDVESDFLGELYELIDANCLELPARPEVALQIQQLTRDPDVGIEELTKLIQSDGTVAGALLHTTNSPIFRATKEISSVRDAVIRIGFDNTRKLTTNLALRQAFTARRKQSRDAMLAVWSESVHCAVFSQLISSELKLLNPERALLAGLISNIGAVPIIRFIDKRPEYAGTVQLNEMVAKLRGIIGVLVISYWGLGADMIKVAENSNNWSYRAAEPDYASIALVARWATAREEGLAHPPASEVPAFEVLKLSIPEEGQGIIEIENNTNALKELRRVFGLKND</sequence>
<dbReference type="Gene3D" id="1.10.3210.10">
    <property type="entry name" value="Hypothetical protein af1432"/>
    <property type="match status" value="1"/>
</dbReference>
<dbReference type="AlphaFoldDB" id="A0A9X1B2M8"/>
<keyword evidence="2" id="KW-0808">Transferase</keyword>
<dbReference type="InterPro" id="IPR013976">
    <property type="entry name" value="HDOD"/>
</dbReference>
<protein>
    <submittedName>
        <fullName evidence="2">Histidine kinase</fullName>
    </submittedName>
</protein>
<dbReference type="GO" id="GO:0016301">
    <property type="term" value="F:kinase activity"/>
    <property type="evidence" value="ECO:0007669"/>
    <property type="project" value="UniProtKB-KW"/>
</dbReference>
<evidence type="ECO:0000259" key="1">
    <source>
        <dbReference type="PROSITE" id="PS51833"/>
    </source>
</evidence>
<keyword evidence="2" id="KW-0418">Kinase</keyword>
<gene>
    <name evidence="2" type="ORF">CKO42_01340</name>
</gene>
<keyword evidence="3" id="KW-1185">Reference proteome</keyword>
<dbReference type="SUPFAM" id="SSF109604">
    <property type="entry name" value="HD-domain/PDEase-like"/>
    <property type="match status" value="1"/>
</dbReference>
<accession>A0A9X1B2M8</accession>